<reference evidence="3" key="1">
    <citation type="submission" date="2014-04" db="EMBL/GenBank/DDBJ databases">
        <title>Evolutionary Origins and Diversification of the Mycorrhizal Mutualists.</title>
        <authorList>
            <consortium name="DOE Joint Genome Institute"/>
            <consortium name="Mycorrhizal Genomics Consortium"/>
            <person name="Kohler A."/>
            <person name="Kuo A."/>
            <person name="Nagy L.G."/>
            <person name="Floudas D."/>
            <person name="Copeland A."/>
            <person name="Barry K.W."/>
            <person name="Cichocki N."/>
            <person name="Veneault-Fourrey C."/>
            <person name="LaButti K."/>
            <person name="Lindquist E.A."/>
            <person name="Lipzen A."/>
            <person name="Lundell T."/>
            <person name="Morin E."/>
            <person name="Murat C."/>
            <person name="Riley R."/>
            <person name="Ohm R."/>
            <person name="Sun H."/>
            <person name="Tunlid A."/>
            <person name="Henrissat B."/>
            <person name="Grigoriev I.V."/>
            <person name="Hibbett D.S."/>
            <person name="Martin F."/>
        </authorList>
    </citation>
    <scope>NUCLEOTIDE SEQUENCE [LARGE SCALE GENOMIC DNA]</scope>
    <source>
        <strain evidence="3">FD-334 SS-4</strain>
    </source>
</reference>
<name>A0A0D2PK18_HYPSF</name>
<keyword evidence="3" id="KW-1185">Reference proteome</keyword>
<dbReference type="AlphaFoldDB" id="A0A0D2PK18"/>
<evidence type="ECO:0000313" key="3">
    <source>
        <dbReference type="Proteomes" id="UP000054270"/>
    </source>
</evidence>
<dbReference type="EMBL" id="KN817520">
    <property type="protein sequence ID" value="KJA28686.1"/>
    <property type="molecule type" value="Genomic_DNA"/>
</dbReference>
<gene>
    <name evidence="2" type="ORF">HYPSUDRAFT_33020</name>
</gene>
<accession>A0A0D2PK18</accession>
<evidence type="ECO:0000256" key="1">
    <source>
        <dbReference type="SAM" id="MobiDB-lite"/>
    </source>
</evidence>
<organism evidence="2 3">
    <name type="scientific">Hypholoma sublateritium (strain FD-334 SS-4)</name>
    <dbReference type="NCBI Taxonomy" id="945553"/>
    <lineage>
        <taxon>Eukaryota</taxon>
        <taxon>Fungi</taxon>
        <taxon>Dikarya</taxon>
        <taxon>Basidiomycota</taxon>
        <taxon>Agaricomycotina</taxon>
        <taxon>Agaricomycetes</taxon>
        <taxon>Agaricomycetidae</taxon>
        <taxon>Agaricales</taxon>
        <taxon>Agaricineae</taxon>
        <taxon>Strophariaceae</taxon>
        <taxon>Hypholoma</taxon>
    </lineage>
</organism>
<feature type="region of interest" description="Disordered" evidence="1">
    <location>
        <begin position="17"/>
        <end position="42"/>
    </location>
</feature>
<sequence>MKKTDTQHICRAEDACQRGYEERRRSGPAAESVQPTYQKDAGKESVKDHLYVEYAQYVLAPAV</sequence>
<dbReference type="Proteomes" id="UP000054270">
    <property type="component" value="Unassembled WGS sequence"/>
</dbReference>
<evidence type="ECO:0000313" key="2">
    <source>
        <dbReference type="EMBL" id="KJA28686.1"/>
    </source>
</evidence>
<proteinExistence type="predicted"/>
<protein>
    <submittedName>
        <fullName evidence="2">Uncharacterized protein</fullName>
    </submittedName>
</protein>